<keyword evidence="9" id="KW-1185">Reference proteome</keyword>
<dbReference type="PANTHER" id="PTHR37739:SF8">
    <property type="entry name" value="KINESIN-LIKE PROTEIN KIN-12D"/>
    <property type="match status" value="1"/>
</dbReference>
<dbReference type="Gene3D" id="1.10.287.1490">
    <property type="match status" value="1"/>
</dbReference>
<feature type="compositionally biased region" description="Basic and acidic residues" evidence="7">
    <location>
        <begin position="575"/>
        <end position="597"/>
    </location>
</feature>
<keyword evidence="5" id="KW-0505">Motor protein</keyword>
<feature type="coiled-coil region" evidence="6">
    <location>
        <begin position="1015"/>
        <end position="1095"/>
    </location>
</feature>
<keyword evidence="2" id="KW-0547">Nucleotide-binding</keyword>
<evidence type="ECO:0000256" key="6">
    <source>
        <dbReference type="SAM" id="Coils"/>
    </source>
</evidence>
<feature type="region of interest" description="Disordered" evidence="7">
    <location>
        <begin position="17"/>
        <end position="99"/>
    </location>
</feature>
<feature type="region of interest" description="Disordered" evidence="7">
    <location>
        <begin position="152"/>
        <end position="193"/>
    </location>
</feature>
<evidence type="ECO:0000256" key="5">
    <source>
        <dbReference type="ARBA" id="ARBA00023175"/>
    </source>
</evidence>
<accession>A0A9W7FZ30</accession>
<gene>
    <name evidence="8" type="ORF">TrCOL_g12013</name>
</gene>
<reference evidence="9" key="1">
    <citation type="journal article" date="2023" name="Commun. Biol.">
        <title>Genome analysis of Parmales, the sister group of diatoms, reveals the evolutionary specialization of diatoms from phago-mixotrophs to photoautotrophs.</title>
        <authorList>
            <person name="Ban H."/>
            <person name="Sato S."/>
            <person name="Yoshikawa S."/>
            <person name="Yamada K."/>
            <person name="Nakamura Y."/>
            <person name="Ichinomiya M."/>
            <person name="Sato N."/>
            <person name="Blanc-Mathieu R."/>
            <person name="Endo H."/>
            <person name="Kuwata A."/>
            <person name="Ogata H."/>
        </authorList>
    </citation>
    <scope>NUCLEOTIDE SEQUENCE [LARGE SCALE GENOMIC DNA]</scope>
</reference>
<keyword evidence="3" id="KW-0067">ATP-binding</keyword>
<feature type="coiled-coil region" evidence="6">
    <location>
        <begin position="758"/>
        <end position="792"/>
    </location>
</feature>
<feature type="compositionally biased region" description="Basic and acidic residues" evidence="7">
    <location>
        <begin position="47"/>
        <end position="67"/>
    </location>
</feature>
<evidence type="ECO:0000313" key="8">
    <source>
        <dbReference type="EMBL" id="GMI24514.1"/>
    </source>
</evidence>
<evidence type="ECO:0000256" key="7">
    <source>
        <dbReference type="SAM" id="MobiDB-lite"/>
    </source>
</evidence>
<feature type="coiled-coil region" evidence="6">
    <location>
        <begin position="934"/>
        <end position="965"/>
    </location>
</feature>
<dbReference type="EMBL" id="BRYA01000585">
    <property type="protein sequence ID" value="GMI24514.1"/>
    <property type="molecule type" value="Genomic_DNA"/>
</dbReference>
<feature type="compositionally biased region" description="Basic and acidic residues" evidence="7">
    <location>
        <begin position="1105"/>
        <end position="1122"/>
    </location>
</feature>
<protein>
    <submittedName>
        <fullName evidence="8">Uncharacterized protein</fullName>
    </submittedName>
</protein>
<feature type="compositionally biased region" description="Gly residues" evidence="7">
    <location>
        <begin position="68"/>
        <end position="88"/>
    </location>
</feature>
<dbReference type="Proteomes" id="UP001165065">
    <property type="component" value="Unassembled WGS sequence"/>
</dbReference>
<evidence type="ECO:0000256" key="4">
    <source>
        <dbReference type="ARBA" id="ARBA00023054"/>
    </source>
</evidence>
<dbReference type="GO" id="GO:0005874">
    <property type="term" value="C:microtubule"/>
    <property type="evidence" value="ECO:0007669"/>
    <property type="project" value="UniProtKB-KW"/>
</dbReference>
<evidence type="ECO:0000256" key="3">
    <source>
        <dbReference type="ARBA" id="ARBA00022840"/>
    </source>
</evidence>
<name>A0A9W7FZ30_9STRA</name>
<dbReference type="AlphaFoldDB" id="A0A9W7FZ30"/>
<feature type="compositionally biased region" description="Acidic residues" evidence="7">
    <location>
        <begin position="177"/>
        <end position="193"/>
    </location>
</feature>
<organism evidence="8 9">
    <name type="scientific">Triparma columacea</name>
    <dbReference type="NCBI Taxonomy" id="722753"/>
    <lineage>
        <taxon>Eukaryota</taxon>
        <taxon>Sar</taxon>
        <taxon>Stramenopiles</taxon>
        <taxon>Ochrophyta</taxon>
        <taxon>Bolidophyceae</taxon>
        <taxon>Parmales</taxon>
        <taxon>Triparmaceae</taxon>
        <taxon>Triparma</taxon>
    </lineage>
</organism>
<evidence type="ECO:0000256" key="2">
    <source>
        <dbReference type="ARBA" id="ARBA00022741"/>
    </source>
</evidence>
<proteinExistence type="predicted"/>
<dbReference type="GO" id="GO:0005524">
    <property type="term" value="F:ATP binding"/>
    <property type="evidence" value="ECO:0007669"/>
    <property type="project" value="UniProtKB-KW"/>
</dbReference>
<dbReference type="PANTHER" id="PTHR37739">
    <property type="entry name" value="KINESIN-LIKE PROTEIN KIN-12D"/>
    <property type="match status" value="1"/>
</dbReference>
<feature type="compositionally biased region" description="Basic and acidic residues" evidence="7">
    <location>
        <begin position="25"/>
        <end position="35"/>
    </location>
</feature>
<dbReference type="InterPro" id="IPR044986">
    <property type="entry name" value="KIF15/KIN-12"/>
</dbReference>
<keyword evidence="1" id="KW-0493">Microtubule</keyword>
<feature type="region of interest" description="Disordered" evidence="7">
    <location>
        <begin position="566"/>
        <end position="609"/>
    </location>
</feature>
<evidence type="ECO:0000256" key="1">
    <source>
        <dbReference type="ARBA" id="ARBA00022701"/>
    </source>
</evidence>
<keyword evidence="4 6" id="KW-0175">Coiled coil</keyword>
<feature type="coiled-coil region" evidence="6">
    <location>
        <begin position="622"/>
        <end position="712"/>
    </location>
</feature>
<sequence length="1122" mass="123380">MSKKVLDYDDYLSEVLSEVPPLDAGEVRTLSKEFEGTASGGSGGSNGDREERDKEIAELLNYKREGNRWGGARGGRGGEGGGGGGKGGTNDPKTPTRRRDMEMLRDRGVVKRGVEIVGIREKVEEGKRREKVAVSTLLEQRRRISQEREEMARRIRHLPGSSTLTTRSPSKEVREGEDFEDDSIGGGEQAEDTNFDDERQYVGGTTTRDLTPAKQNRQIAALGISVRVLPGSPPPRCVLLRDGEDGIVTLSDPGTGNSSQGYLYVRRYGPFGRVFDSHASQSEVFEGVGEEAVRRLVEGDGSTTIIGVGKGLGEEVGREVNTLYGPREGANQEEVGLLPRICIHILAHLSLPAIDSMHISMSLVGKDGDALDLLDGDGGTVNEPRDIQRLLEMGMRRREIEKVEREIGDLEGSGGGAGASGGGGDGGFVVSTVTVSRGGGGGGRVRVVDMGDMKVEGETGGRRRMLAAVAMMVRETTDEDKRGKGSDIRKGRECGITEYLESEGGVGERIEVLGVITSHDFAYCTLILGYLSRLMHSRSPRMLDSGGGGEQQGLTEEEIDILRRNEQVEEEEEGEKLVEEVAGMDEDKAHENEKGDGVDGSDASPFSPQSTLEVAISDGELLSSALEEVAKLKAALDSVTTQKKSLLEELEGNRSEVDSLRGLKEGWERDVRNLESTLKGRTEELERTQEGMKEVEKELEERREEIKRVKGVGEGLEMEIKAIKEKNEEMGYELALANTERDMARSELGKITSIVSASSSSQSQITGLQRKVKEMEEEKEGWLEEKERLVSVGEAHRTQKEECLRMLRERNRVRGSLNEGNGGNNGNGNGGNGVEVVEDEGGRGGMKEERITRFTAGGTRGGEEGFKAVITDLEITIETERGLRIKSEEISSLLASRFRATELEMQSKISDLIRSFKNERELRNKAEEIASVVARRAEDRIEGIKRELGEQIEEIKIERDKYREGEVGMIGEIRRLRCAIKEKDIALGVLGGEIGEMKVERDKEVEELWGVVGKLDKAEGEKETTLRRVREERDQARRELKRFVEGTEGTRAELDNWKAKAARYRKDAEGMKLEAKRYRKELGEIDRQLLEAAREEGIQLFGGGEGEKGKGGDGGGEENRGY</sequence>
<comment type="caution">
    <text evidence="8">The sequence shown here is derived from an EMBL/GenBank/DDBJ whole genome shotgun (WGS) entry which is preliminary data.</text>
</comment>
<evidence type="ECO:0000313" key="9">
    <source>
        <dbReference type="Proteomes" id="UP001165065"/>
    </source>
</evidence>
<dbReference type="OrthoDB" id="10606781at2759"/>
<feature type="region of interest" description="Disordered" evidence="7">
    <location>
        <begin position="1098"/>
        <end position="1122"/>
    </location>
</feature>